<accession>G7GWA7</accession>
<reference evidence="2 3" key="1">
    <citation type="submission" date="2011-11" db="EMBL/GenBank/DDBJ databases">
        <title>Whole genome shotgun sequence of Gordonia amarae NBRC 15530.</title>
        <authorList>
            <person name="Takarada H."/>
            <person name="Hosoyama A."/>
            <person name="Tsuchikane K."/>
            <person name="Katsumata H."/>
            <person name="Yamazaki S."/>
            <person name="Fujita N."/>
        </authorList>
    </citation>
    <scope>NUCLEOTIDE SEQUENCE [LARGE SCALE GENOMIC DNA]</scope>
    <source>
        <strain evidence="2 3">NBRC 15530</strain>
    </source>
</reference>
<dbReference type="Gene3D" id="3.40.50.300">
    <property type="entry name" value="P-loop containing nucleotide triphosphate hydrolases"/>
    <property type="match status" value="1"/>
</dbReference>
<dbReference type="STRING" id="1075090.GOAMR_75_00420"/>
<dbReference type="SUPFAM" id="SSF52540">
    <property type="entry name" value="P-loop containing nucleoside triphosphate hydrolases"/>
    <property type="match status" value="1"/>
</dbReference>
<gene>
    <name evidence="2" type="primary">recA</name>
    <name evidence="2" type="ORF">GOAMR_75_00420</name>
</gene>
<dbReference type="InterPro" id="IPR027417">
    <property type="entry name" value="P-loop_NTPase"/>
</dbReference>
<comment type="caution">
    <text evidence="2">The sequence shown here is derived from an EMBL/GenBank/DDBJ whole genome shotgun (WGS) entry which is preliminary data.</text>
</comment>
<dbReference type="Proteomes" id="UP000006023">
    <property type="component" value="Unassembled WGS sequence"/>
</dbReference>
<protein>
    <submittedName>
        <fullName evidence="2">Protein RecA</fullName>
    </submittedName>
</protein>
<sequence>MSVPNYHGKPEYDENGMPVEVRPDVPAAPRRRKRTRGANRDASGPIDPDASRRSDMHVSELNSKVRPDLENGSERVPDASRTHLLELGFVDVADVLDNGIPDPPTPDIGLRTDGVGLFYSGQYNVVFGDPESGKTLLLDYVTAEVLNAGGGVLRIDLDHNGPEPTVTRLLDFGADEKRLRDHERFLYIQPDSSAQIREIAAVMTVWEPNLVVIDSLGELVPLCSAGTDKADDFTAVHRRYIKPFTDTGAAVVAIDHLSKGSDSRAYGATGTVAKKRVIGGTSIRVTVDSAFTPGKGGSAFLAIHKDRHGGLRQSSPTGDKEPLAGKFVMLADKTSIHPPAADARNPGETAPAEDIAAVAGLEPPPTSGNDAQKRLHWNAHRARTAYKAWKKENQR</sequence>
<feature type="compositionally biased region" description="Low complexity" evidence="1">
    <location>
        <begin position="18"/>
        <end position="28"/>
    </location>
</feature>
<organism evidence="2 3">
    <name type="scientific">Gordonia amarae NBRC 15530</name>
    <dbReference type="NCBI Taxonomy" id="1075090"/>
    <lineage>
        <taxon>Bacteria</taxon>
        <taxon>Bacillati</taxon>
        <taxon>Actinomycetota</taxon>
        <taxon>Actinomycetes</taxon>
        <taxon>Mycobacteriales</taxon>
        <taxon>Gordoniaceae</taxon>
        <taxon>Gordonia</taxon>
    </lineage>
</organism>
<feature type="region of interest" description="Disordered" evidence="1">
    <location>
        <begin position="1"/>
        <end position="77"/>
    </location>
</feature>
<keyword evidence="3" id="KW-1185">Reference proteome</keyword>
<feature type="region of interest" description="Disordered" evidence="1">
    <location>
        <begin position="337"/>
        <end position="373"/>
    </location>
</feature>
<dbReference type="AlphaFoldDB" id="G7GWA7"/>
<dbReference type="eggNOG" id="COG0468">
    <property type="taxonomic scope" value="Bacteria"/>
</dbReference>
<evidence type="ECO:0000256" key="1">
    <source>
        <dbReference type="SAM" id="MobiDB-lite"/>
    </source>
</evidence>
<proteinExistence type="predicted"/>
<evidence type="ECO:0000313" key="2">
    <source>
        <dbReference type="EMBL" id="GAB07882.1"/>
    </source>
</evidence>
<dbReference type="EMBL" id="BAED01000075">
    <property type="protein sequence ID" value="GAB07882.1"/>
    <property type="molecule type" value="Genomic_DNA"/>
</dbReference>
<feature type="compositionally biased region" description="Basic and acidic residues" evidence="1">
    <location>
        <begin position="49"/>
        <end position="77"/>
    </location>
</feature>
<evidence type="ECO:0000313" key="3">
    <source>
        <dbReference type="Proteomes" id="UP000006023"/>
    </source>
</evidence>
<name>G7GWA7_9ACTN</name>